<evidence type="ECO:0000313" key="1">
    <source>
        <dbReference type="EMBL" id="UQA95644.1"/>
    </source>
</evidence>
<organism evidence="1 2">
    <name type="scientific">Streptomyces halobius</name>
    <dbReference type="NCBI Taxonomy" id="2879846"/>
    <lineage>
        <taxon>Bacteria</taxon>
        <taxon>Bacillati</taxon>
        <taxon>Actinomycetota</taxon>
        <taxon>Actinomycetes</taxon>
        <taxon>Kitasatosporales</taxon>
        <taxon>Streptomycetaceae</taxon>
        <taxon>Streptomyces</taxon>
    </lineage>
</organism>
<sequence length="125" mass="13995">MSDRQDMELGEFAEQLTDTYRDLVTTCLNLPVPITLHAGVVRPAEAYPAVTRVIDLIEDQPLPEEQQMNLQVACCMWMAALDLYKLQAGEARKYRLEGAAMALAQADIALADLGSWLLEQQEQQD</sequence>
<reference evidence="1" key="1">
    <citation type="submission" date="2021-10" db="EMBL/GenBank/DDBJ databases">
        <title>Streptomyces nigrumlapis sp.nov.,an antimicrobial producing actinobacterium isolated from Black Gobi rocks.</title>
        <authorList>
            <person name="Wen Y."/>
            <person name="Zhang W."/>
            <person name="Liu X.G."/>
        </authorList>
    </citation>
    <scope>NUCLEOTIDE SEQUENCE</scope>
    <source>
        <strain evidence="1">ST13-2-2</strain>
    </source>
</reference>
<keyword evidence="2" id="KW-1185">Reference proteome</keyword>
<name>A0ABY4MCZ2_9ACTN</name>
<gene>
    <name evidence="1" type="ORF">K9S39_30650</name>
</gene>
<protein>
    <submittedName>
        <fullName evidence="1">Uncharacterized protein</fullName>
    </submittedName>
</protein>
<evidence type="ECO:0000313" key="2">
    <source>
        <dbReference type="Proteomes" id="UP000830115"/>
    </source>
</evidence>
<dbReference type="EMBL" id="CP086322">
    <property type="protein sequence ID" value="UQA95644.1"/>
    <property type="molecule type" value="Genomic_DNA"/>
</dbReference>
<proteinExistence type="predicted"/>
<dbReference type="Proteomes" id="UP000830115">
    <property type="component" value="Chromosome"/>
</dbReference>
<accession>A0ABY4MCZ2</accession>
<dbReference type="RefSeq" id="WP_248866557.1">
    <property type="nucleotide sequence ID" value="NZ_CP086322.1"/>
</dbReference>